<comment type="caution">
    <text evidence="2">The sequence shown here is derived from an EMBL/GenBank/DDBJ whole genome shotgun (WGS) entry which is preliminary data.</text>
</comment>
<feature type="region of interest" description="Disordered" evidence="1">
    <location>
        <begin position="1"/>
        <end position="49"/>
    </location>
</feature>
<dbReference type="EMBL" id="PSQE01000004">
    <property type="protein sequence ID" value="RHN58426.1"/>
    <property type="molecule type" value="Genomic_DNA"/>
</dbReference>
<organism evidence="2">
    <name type="scientific">Medicago truncatula</name>
    <name type="common">Barrel medic</name>
    <name type="synonym">Medicago tribuloides</name>
    <dbReference type="NCBI Taxonomy" id="3880"/>
    <lineage>
        <taxon>Eukaryota</taxon>
        <taxon>Viridiplantae</taxon>
        <taxon>Streptophyta</taxon>
        <taxon>Embryophyta</taxon>
        <taxon>Tracheophyta</taxon>
        <taxon>Spermatophyta</taxon>
        <taxon>Magnoliopsida</taxon>
        <taxon>eudicotyledons</taxon>
        <taxon>Gunneridae</taxon>
        <taxon>Pentapetalae</taxon>
        <taxon>rosids</taxon>
        <taxon>fabids</taxon>
        <taxon>Fabales</taxon>
        <taxon>Fabaceae</taxon>
        <taxon>Papilionoideae</taxon>
        <taxon>50 kb inversion clade</taxon>
        <taxon>NPAAA clade</taxon>
        <taxon>Hologalegina</taxon>
        <taxon>IRL clade</taxon>
        <taxon>Trifolieae</taxon>
        <taxon>Medicago</taxon>
    </lineage>
</organism>
<dbReference type="Gramene" id="rna20336">
    <property type="protein sequence ID" value="RHN58426.1"/>
    <property type="gene ID" value="gene20336"/>
</dbReference>
<proteinExistence type="predicted"/>
<name>A0A396HYJ2_MEDTR</name>
<dbReference type="Proteomes" id="UP000265566">
    <property type="component" value="Chromosome 4"/>
</dbReference>
<sequence>MSEFYLNPLGSGLFPNFFDEEEDPRTTSREPSTSSSRISVSRSGDSSTNLRRVAASWSSCFSSTQQSETMAHIYVIFSWV</sequence>
<dbReference type="AlphaFoldDB" id="A0A396HYJ2"/>
<feature type="compositionally biased region" description="Low complexity" evidence="1">
    <location>
        <begin position="29"/>
        <end position="48"/>
    </location>
</feature>
<reference evidence="2" key="1">
    <citation type="journal article" date="2018" name="Nat. Plants">
        <title>Whole-genome landscape of Medicago truncatula symbiotic genes.</title>
        <authorList>
            <person name="Pecrix Y."/>
            <person name="Gamas P."/>
            <person name="Carrere S."/>
        </authorList>
    </citation>
    <scope>NUCLEOTIDE SEQUENCE</scope>
    <source>
        <tissue evidence="2">Leaves</tissue>
    </source>
</reference>
<accession>A0A396HYJ2</accession>
<protein>
    <submittedName>
        <fullName evidence="2">Uncharacterized protein</fullName>
    </submittedName>
</protein>
<evidence type="ECO:0000256" key="1">
    <source>
        <dbReference type="SAM" id="MobiDB-lite"/>
    </source>
</evidence>
<evidence type="ECO:0000313" key="2">
    <source>
        <dbReference type="EMBL" id="RHN58426.1"/>
    </source>
</evidence>
<gene>
    <name evidence="2" type="ORF">MtrunA17_Chr4g0002291</name>
</gene>